<dbReference type="Proteomes" id="UP000326951">
    <property type="component" value="Chromosome"/>
</dbReference>
<dbReference type="Proteomes" id="UP000285882">
    <property type="component" value="Chromosome"/>
</dbReference>
<accession>A0A410D6G2</accession>
<organism evidence="10 13">
    <name type="scientific">Sporolactobacillus terrae</name>
    <dbReference type="NCBI Taxonomy" id="269673"/>
    <lineage>
        <taxon>Bacteria</taxon>
        <taxon>Bacillati</taxon>
        <taxon>Bacillota</taxon>
        <taxon>Bacilli</taxon>
        <taxon>Bacillales</taxon>
        <taxon>Sporolactobacillaceae</taxon>
        <taxon>Sporolactobacillus</taxon>
    </lineage>
</organism>
<comment type="subcellular location">
    <subcellularLocation>
        <location evidence="1 8">Cell membrane</location>
        <topology evidence="1 8">Multi-pass membrane protein</topology>
    </subcellularLocation>
</comment>
<evidence type="ECO:0000256" key="3">
    <source>
        <dbReference type="ARBA" id="ARBA00022475"/>
    </source>
</evidence>
<dbReference type="InterPro" id="IPR014341">
    <property type="entry name" value="Ectoine_EhuD"/>
</dbReference>
<reference evidence="11 12" key="1">
    <citation type="submission" date="2018-01" db="EMBL/GenBank/DDBJ databases">
        <title>Complete genome sequencing of Sporolactobacillus terrae DLG3.</title>
        <authorList>
            <person name="Nam Y.-D."/>
            <person name="Kang J."/>
            <person name="Chung W.-H."/>
        </authorList>
    </citation>
    <scope>NUCLEOTIDE SEQUENCE [LARGE SCALE GENOMIC DNA]</scope>
    <source>
        <strain evidence="11 12">DLG3</strain>
    </source>
</reference>
<feature type="transmembrane region" description="Helical" evidence="8">
    <location>
        <begin position="131"/>
        <end position="154"/>
    </location>
</feature>
<evidence type="ECO:0000256" key="7">
    <source>
        <dbReference type="ARBA" id="ARBA00023136"/>
    </source>
</evidence>
<comment type="similarity">
    <text evidence="8">Belongs to the binding-protein-dependent transport system permease family.</text>
</comment>
<dbReference type="GO" id="GO:0022857">
    <property type="term" value="F:transmembrane transporter activity"/>
    <property type="evidence" value="ECO:0007669"/>
    <property type="project" value="InterPro"/>
</dbReference>
<dbReference type="AlphaFoldDB" id="A0A410D6G2"/>
<evidence type="ECO:0000256" key="5">
    <source>
        <dbReference type="ARBA" id="ARBA00022970"/>
    </source>
</evidence>
<dbReference type="InterPro" id="IPR043429">
    <property type="entry name" value="ArtM/GltK/GlnP/TcyL/YhdX-like"/>
</dbReference>
<gene>
    <name evidence="11" type="primary">ehuD</name>
    <name evidence="11" type="ORF">C0674_03095</name>
    <name evidence="10" type="ORF">St703_06600</name>
</gene>
<dbReference type="EMBL" id="CP025688">
    <property type="protein sequence ID" value="QAA21688.1"/>
    <property type="molecule type" value="Genomic_DNA"/>
</dbReference>
<dbReference type="PANTHER" id="PTHR30614">
    <property type="entry name" value="MEMBRANE COMPONENT OF AMINO ACID ABC TRANSPORTER"/>
    <property type="match status" value="1"/>
</dbReference>
<feature type="transmembrane region" description="Helical" evidence="8">
    <location>
        <begin position="20"/>
        <end position="42"/>
    </location>
</feature>
<keyword evidence="3" id="KW-1003">Cell membrane</keyword>
<evidence type="ECO:0000256" key="1">
    <source>
        <dbReference type="ARBA" id="ARBA00004651"/>
    </source>
</evidence>
<evidence type="ECO:0000256" key="8">
    <source>
        <dbReference type="RuleBase" id="RU363032"/>
    </source>
</evidence>
<dbReference type="NCBIfam" id="TIGR01726">
    <property type="entry name" value="HEQRo_perm_3TM"/>
    <property type="match status" value="1"/>
</dbReference>
<dbReference type="InterPro" id="IPR010065">
    <property type="entry name" value="AA_ABC_transptr_permease_3TM"/>
</dbReference>
<dbReference type="Pfam" id="PF00528">
    <property type="entry name" value="BPD_transp_1"/>
    <property type="match status" value="1"/>
</dbReference>
<evidence type="ECO:0000259" key="9">
    <source>
        <dbReference type="PROSITE" id="PS50928"/>
    </source>
</evidence>
<evidence type="ECO:0000313" key="11">
    <source>
        <dbReference type="EMBL" id="QAA21688.1"/>
    </source>
</evidence>
<keyword evidence="4 8" id="KW-0812">Transmembrane</keyword>
<evidence type="ECO:0000256" key="6">
    <source>
        <dbReference type="ARBA" id="ARBA00022989"/>
    </source>
</evidence>
<protein>
    <submittedName>
        <fullName evidence="10">Ectoine/hydroxyectoine ABC transporter permease subunit EhuD</fullName>
    </submittedName>
</protein>
<evidence type="ECO:0000313" key="10">
    <source>
        <dbReference type="EMBL" id="BBN97955.1"/>
    </source>
</evidence>
<evidence type="ECO:0000256" key="4">
    <source>
        <dbReference type="ARBA" id="ARBA00022692"/>
    </source>
</evidence>
<feature type="domain" description="ABC transmembrane type-1" evidence="9">
    <location>
        <begin position="14"/>
        <end position="206"/>
    </location>
</feature>
<evidence type="ECO:0000313" key="12">
    <source>
        <dbReference type="Proteomes" id="UP000285882"/>
    </source>
</evidence>
<dbReference type="NCBIfam" id="TIGR03003">
    <property type="entry name" value="ectoine_ehuD"/>
    <property type="match status" value="1"/>
</dbReference>
<evidence type="ECO:0000313" key="13">
    <source>
        <dbReference type="Proteomes" id="UP000326951"/>
    </source>
</evidence>
<dbReference type="Gene3D" id="1.10.3720.10">
    <property type="entry name" value="MetI-like"/>
    <property type="match status" value="1"/>
</dbReference>
<keyword evidence="2 8" id="KW-0813">Transport</keyword>
<feature type="transmembrane region" description="Helical" evidence="8">
    <location>
        <begin position="70"/>
        <end position="96"/>
    </location>
</feature>
<feature type="transmembrane region" description="Helical" evidence="8">
    <location>
        <begin position="161"/>
        <end position="185"/>
    </location>
</feature>
<dbReference type="STRING" id="1449983.GCA_000647835_03084"/>
<sequence length="221" mass="24595">MWSWDFAFSILPQLLQAMVVTIEATIVGFVIAALLGLLWTLCKRSPFTPLRIAVNAFVEFIKSTPLLVQLYFIFFVFPAFGVSLSPFLAGVLGLGLHYSTYLTEVFRTGIDAIPKGQWEAGSALNFSRVKIWTQIIMPQAIPPIIPMLGNYFIVMFKETPLLSAISLVEMVQTAQMIGSASFRYVEAFTDVGIIFLVLSYPASLIVGVINKRIKQRFGQSI</sequence>
<name>A0A410D6G2_9BACL</name>
<keyword evidence="5" id="KW-0029">Amino-acid transport</keyword>
<dbReference type="InterPro" id="IPR035906">
    <property type="entry name" value="MetI-like_sf"/>
</dbReference>
<dbReference type="EMBL" id="AP021853">
    <property type="protein sequence ID" value="BBN97955.1"/>
    <property type="molecule type" value="Genomic_DNA"/>
</dbReference>
<reference evidence="10 13" key="2">
    <citation type="submission" date="2019-09" db="EMBL/GenBank/DDBJ databases">
        <title>Complete genome sequence of Sporolactobacillus terrae 70-3.</title>
        <authorList>
            <person name="Tanaka N."/>
            <person name="Shiwa Y."/>
            <person name="Fujita N."/>
            <person name="Tanasupawat S."/>
        </authorList>
    </citation>
    <scope>NUCLEOTIDE SEQUENCE [LARGE SCALE GENOMIC DNA]</scope>
    <source>
        <strain evidence="10 13">70-3</strain>
    </source>
</reference>
<keyword evidence="12" id="KW-1185">Reference proteome</keyword>
<dbReference type="RefSeq" id="WP_028975784.1">
    <property type="nucleotide sequence ID" value="NZ_AP021853.1"/>
</dbReference>
<keyword evidence="7 8" id="KW-0472">Membrane</keyword>
<evidence type="ECO:0000256" key="2">
    <source>
        <dbReference type="ARBA" id="ARBA00022448"/>
    </source>
</evidence>
<dbReference type="PANTHER" id="PTHR30614:SF0">
    <property type="entry name" value="L-CYSTINE TRANSPORT SYSTEM PERMEASE PROTEIN TCYL"/>
    <property type="match status" value="1"/>
</dbReference>
<feature type="transmembrane region" description="Helical" evidence="8">
    <location>
        <begin position="191"/>
        <end position="209"/>
    </location>
</feature>
<dbReference type="SUPFAM" id="SSF161098">
    <property type="entry name" value="MetI-like"/>
    <property type="match status" value="1"/>
</dbReference>
<dbReference type="GO" id="GO:0043190">
    <property type="term" value="C:ATP-binding cassette (ABC) transporter complex"/>
    <property type="evidence" value="ECO:0007669"/>
    <property type="project" value="InterPro"/>
</dbReference>
<dbReference type="GO" id="GO:0006865">
    <property type="term" value="P:amino acid transport"/>
    <property type="evidence" value="ECO:0007669"/>
    <property type="project" value="UniProtKB-KW"/>
</dbReference>
<proteinExistence type="inferred from homology"/>
<dbReference type="PROSITE" id="PS50928">
    <property type="entry name" value="ABC_TM1"/>
    <property type="match status" value="1"/>
</dbReference>
<dbReference type="InterPro" id="IPR000515">
    <property type="entry name" value="MetI-like"/>
</dbReference>
<keyword evidence="6 8" id="KW-1133">Transmembrane helix</keyword>
<dbReference type="CDD" id="cd06261">
    <property type="entry name" value="TM_PBP2"/>
    <property type="match status" value="1"/>
</dbReference>